<feature type="signal peptide" evidence="2">
    <location>
        <begin position="1"/>
        <end position="27"/>
    </location>
</feature>
<protein>
    <submittedName>
        <fullName evidence="3">Uncharacterized protein</fullName>
    </submittedName>
</protein>
<organism evidence="3">
    <name type="scientific">Opuntia streptacantha</name>
    <name type="common">Prickly pear cactus</name>
    <name type="synonym">Opuntia cardona</name>
    <dbReference type="NCBI Taxonomy" id="393608"/>
    <lineage>
        <taxon>Eukaryota</taxon>
        <taxon>Viridiplantae</taxon>
        <taxon>Streptophyta</taxon>
        <taxon>Embryophyta</taxon>
        <taxon>Tracheophyta</taxon>
        <taxon>Spermatophyta</taxon>
        <taxon>Magnoliopsida</taxon>
        <taxon>eudicotyledons</taxon>
        <taxon>Gunneridae</taxon>
        <taxon>Pentapetalae</taxon>
        <taxon>Caryophyllales</taxon>
        <taxon>Cactineae</taxon>
        <taxon>Cactaceae</taxon>
        <taxon>Opuntioideae</taxon>
        <taxon>Opuntia</taxon>
    </lineage>
</organism>
<reference evidence="3" key="1">
    <citation type="journal article" date="2013" name="J. Plant Res.">
        <title>Effect of fungi and light on seed germination of three Opuntia species from semiarid lands of central Mexico.</title>
        <authorList>
            <person name="Delgado-Sanchez P."/>
            <person name="Jimenez-Bremont J.F."/>
            <person name="Guerrero-Gonzalez Mde L."/>
            <person name="Flores J."/>
        </authorList>
    </citation>
    <scope>NUCLEOTIDE SEQUENCE</scope>
    <source>
        <tissue evidence="3">Cladode</tissue>
    </source>
</reference>
<sequence>MRAGVVGGRAGGGRLWLAAALVRDVAGAGDAVGARNRAPEEEGGWGVADAGKERWPGAWPGMETTLATATAGAVRWSPAGLGEREEGGDRGGREKQGNGWMSF</sequence>
<keyword evidence="2" id="KW-0732">Signal</keyword>
<feature type="region of interest" description="Disordered" evidence="1">
    <location>
        <begin position="73"/>
        <end position="103"/>
    </location>
</feature>
<accession>A0A7C9DG64</accession>
<evidence type="ECO:0000256" key="2">
    <source>
        <dbReference type="SAM" id="SignalP"/>
    </source>
</evidence>
<feature type="chain" id="PRO_5036201221" evidence="2">
    <location>
        <begin position="28"/>
        <end position="103"/>
    </location>
</feature>
<evidence type="ECO:0000313" key="3">
    <source>
        <dbReference type="EMBL" id="MBA4637648.1"/>
    </source>
</evidence>
<evidence type="ECO:0000256" key="1">
    <source>
        <dbReference type="SAM" id="MobiDB-lite"/>
    </source>
</evidence>
<feature type="compositionally biased region" description="Basic and acidic residues" evidence="1">
    <location>
        <begin position="82"/>
        <end position="96"/>
    </location>
</feature>
<dbReference type="AlphaFoldDB" id="A0A7C9DG64"/>
<dbReference type="EMBL" id="GISG01106058">
    <property type="protein sequence ID" value="MBA4637648.1"/>
    <property type="molecule type" value="Transcribed_RNA"/>
</dbReference>
<proteinExistence type="predicted"/>
<dbReference type="EMBL" id="GISG01106059">
    <property type="protein sequence ID" value="MBA4637649.1"/>
    <property type="molecule type" value="Transcribed_RNA"/>
</dbReference>
<reference evidence="3" key="2">
    <citation type="submission" date="2020-07" db="EMBL/GenBank/DDBJ databases">
        <authorList>
            <person name="Vera ALvarez R."/>
            <person name="Arias-Moreno D.M."/>
            <person name="Jimenez-Jacinto V."/>
            <person name="Jimenez-Bremont J.F."/>
            <person name="Swaminathan K."/>
            <person name="Moose S.P."/>
            <person name="Guerrero-Gonzalez M.L."/>
            <person name="Marino-Ramirez L."/>
            <person name="Landsman D."/>
            <person name="Rodriguez-Kessler M."/>
            <person name="Delgado-Sanchez P."/>
        </authorList>
    </citation>
    <scope>NUCLEOTIDE SEQUENCE</scope>
    <source>
        <tissue evidence="3">Cladode</tissue>
    </source>
</reference>
<name>A0A7C9DG64_OPUST</name>